<dbReference type="Gene3D" id="2.60.120.260">
    <property type="entry name" value="Galactose-binding domain-like"/>
    <property type="match status" value="1"/>
</dbReference>
<reference evidence="8 9" key="1">
    <citation type="submission" date="2019-02" db="EMBL/GenBank/DDBJ databases">
        <title>Deep-cultivation of Planctomycetes and their phenomic and genomic characterization uncovers novel biology.</title>
        <authorList>
            <person name="Wiegand S."/>
            <person name="Jogler M."/>
            <person name="Boedeker C."/>
            <person name="Pinto D."/>
            <person name="Vollmers J."/>
            <person name="Rivas-Marin E."/>
            <person name="Kohn T."/>
            <person name="Peeters S.H."/>
            <person name="Heuer A."/>
            <person name="Rast P."/>
            <person name="Oberbeckmann S."/>
            <person name="Bunk B."/>
            <person name="Jeske O."/>
            <person name="Meyerdierks A."/>
            <person name="Storesund J.E."/>
            <person name="Kallscheuer N."/>
            <person name="Luecker S."/>
            <person name="Lage O.M."/>
            <person name="Pohl T."/>
            <person name="Merkel B.J."/>
            <person name="Hornburger P."/>
            <person name="Mueller R.-W."/>
            <person name="Bruemmer F."/>
            <person name="Labrenz M."/>
            <person name="Spormann A.M."/>
            <person name="Op Den Camp H."/>
            <person name="Overmann J."/>
            <person name="Amann R."/>
            <person name="Jetten M.S.M."/>
            <person name="Mascher T."/>
            <person name="Medema M.H."/>
            <person name="Devos D.P."/>
            <person name="Kaster A.-K."/>
            <person name="Ovreas L."/>
            <person name="Rohde M."/>
            <person name="Galperin M.Y."/>
            <person name="Jogler C."/>
        </authorList>
    </citation>
    <scope>NUCLEOTIDE SEQUENCE [LARGE SCALE GENOMIC DNA]</scope>
    <source>
        <strain evidence="8 9">Pla52n</strain>
    </source>
</reference>
<dbReference type="InterPro" id="IPR012938">
    <property type="entry name" value="Glc/Sorbosone_DH"/>
</dbReference>
<evidence type="ECO:0000256" key="4">
    <source>
        <dbReference type="ARBA" id="ARBA00022837"/>
    </source>
</evidence>
<dbReference type="SMART" id="SM00607">
    <property type="entry name" value="FTP"/>
    <property type="match status" value="1"/>
</dbReference>
<dbReference type="Pfam" id="PF03160">
    <property type="entry name" value="Calx-beta"/>
    <property type="match status" value="1"/>
</dbReference>
<evidence type="ECO:0000313" key="8">
    <source>
        <dbReference type="EMBL" id="TWU02788.1"/>
    </source>
</evidence>
<organism evidence="8 9">
    <name type="scientific">Stieleria varia</name>
    <dbReference type="NCBI Taxonomy" id="2528005"/>
    <lineage>
        <taxon>Bacteria</taxon>
        <taxon>Pseudomonadati</taxon>
        <taxon>Planctomycetota</taxon>
        <taxon>Planctomycetia</taxon>
        <taxon>Pirellulales</taxon>
        <taxon>Pirellulaceae</taxon>
        <taxon>Stieleria</taxon>
    </lineage>
</organism>
<dbReference type="InterPro" id="IPR001304">
    <property type="entry name" value="C-type_lectin-like"/>
</dbReference>
<sequence length="1467" mass="156748">MRSRQPLSAWRSTELERRLMLAGDVSIAVSEPAACDTGSVCTTPLTDIQTTDIHSSDQARELVVVAADVPDLDQLIASIGGRYELAVLDPSRSGFGQLDQLVRQRTGLQALHLITHGDAGRLAIGNEIVSAVDLTTLADSLRQWKDSFDADADILLYGCNVGKTVAGQEFVRELSRLTGTDVAASVDATGAEHMGGDWDLEYAVGVIDTAIAVNDRFAKQYDGLLPIVISAAGQTNTEQIQLQINGETVATFDDLGGDAALGEFVDLTYAADGVSVDSIRVLFSNDQVDPVSGDDRNVRVDKITVDGDDYETESLLVYSTGTWLPSDGIVPGYRESEYLHANGYFQFRSDGSPAGSLIEIDARGQTGDEDLELVIDDEVVQRWTAIGTETTTLSFVAGEPVSASSVSIRFSNDFYDVDSQVDNNLIVDAIRIDGETFETEGAAVYSTGSWSAVDGIVPGFRESEYLNANGELRYFDSVPGDGSTVTIFAAGYQGGEDMSLQIDGRTVASWSNLTTQSAAFSVVSARPIQADSVRVVFTNDQYDPNEGVDANLIVDRIEIDGVVYETESPDVYSTGSWLPSDGIVPGFRESEMLNVNGYFQFAGQAIEGGGELSIESLVSVNEDSGFAIIEVVRGGDLTGSVSVDFAVTSEQSDAYEFGAVSGTLQFVSGQAMGQIAVPLADDLVAEANKSLIVTLSSPSGSATLTQSVGQIKIIDDDQGSLVGRTLFQFNGHLYALTTGEVSWLDAQAEAEAIGGNLVTITDQAEQDWLRATFGPSEFWIGMNDIETEGDFEWVSGEGVTFTNWFPGEPSSVSGDDYAIMNFDPLTGGWKNLSETNTYQGIIEIGSYVNDDPPVPNGSGFVTETIVSGLVQPIAFAEASDGRIFVAEKEGRIKVVQHGEVISTFLDINLEVNSHHDRGMLGIALDPDFLSNGHVYVQYAVELNPDEPDEVDFFTSAGGRLVRYTASELDPNVADESTRVVIQDDHQTTHATHSVGDIDFDNDGNLIFTWGDGGFNDDLRLGSQDPTSRQGKLFRIDPVTFEGVPDNPFYDPDDPSSIASRVWALGVRNSWKLTVDRPTGDVYIGEVTDGGPEEINVMRAQGNTVHNFGWPYYEGDNRTSYGVVPVDFTYDPAFILLEHSESGGGDAILGGAVFRGDAYPELYDGRYFFGNINQGILYSADAGGNFQAFGEAGDYPGIVDIQMGSDGTLWMMSMLTGGIERLVYATPGSGNTDPTALATSNLTAGVEQVDALLTASGSADGDGDPLVYAWDFDSDGVIDALGESVEHVYSTIGRNNTTLLVSDGRGGTDSHLIEIDVLESAPIPSNLALGRPTSQSGAVDGGIGSRAVDGNTDPVFGNGSVTQTLQTRTPLWEVDLGDEYEIASIEIVSDPLGDHELANFWVLVSANPFSSGNLDAVRNDPGIWAYEFTGSASALESISVGALGRHVRIQMAGVNDVLSLVEVSVLEA</sequence>
<evidence type="ECO:0000256" key="3">
    <source>
        <dbReference type="ARBA" id="ARBA00022737"/>
    </source>
</evidence>
<keyword evidence="5" id="KW-1015">Disulfide bond</keyword>
<dbReference type="PROSITE" id="PS50093">
    <property type="entry name" value="PKD"/>
    <property type="match status" value="1"/>
</dbReference>
<keyword evidence="9" id="KW-1185">Reference proteome</keyword>
<dbReference type="InterPro" id="IPR011041">
    <property type="entry name" value="Quinoprot_gluc/sorb_DH_b-prop"/>
</dbReference>
<dbReference type="InterPro" id="IPR038081">
    <property type="entry name" value="CalX-like_sf"/>
</dbReference>
<dbReference type="InterPro" id="IPR011042">
    <property type="entry name" value="6-blade_b-propeller_TolB-like"/>
</dbReference>
<dbReference type="SUPFAM" id="SSF50952">
    <property type="entry name" value="Soluble quinoprotein glucose dehydrogenase"/>
    <property type="match status" value="1"/>
</dbReference>
<dbReference type="Pfam" id="PF18911">
    <property type="entry name" value="PKD_4"/>
    <property type="match status" value="1"/>
</dbReference>
<dbReference type="InterPro" id="IPR008979">
    <property type="entry name" value="Galactose-bd-like_sf"/>
</dbReference>
<dbReference type="PANTHER" id="PTHR19328">
    <property type="entry name" value="HEDGEHOG-INTERACTING PROTEIN"/>
    <property type="match status" value="1"/>
</dbReference>
<dbReference type="PROSITE" id="PS50041">
    <property type="entry name" value="C_TYPE_LECTIN_2"/>
    <property type="match status" value="1"/>
</dbReference>
<comment type="caution">
    <text evidence="8">The sequence shown here is derived from an EMBL/GenBank/DDBJ whole genome shotgun (WGS) entry which is preliminary data.</text>
</comment>
<dbReference type="SUPFAM" id="SSF49299">
    <property type="entry name" value="PKD domain"/>
    <property type="match status" value="1"/>
</dbReference>
<dbReference type="InterPro" id="IPR035986">
    <property type="entry name" value="PKD_dom_sf"/>
</dbReference>
<accession>A0A5C6AT99</accession>
<dbReference type="SMART" id="SM00034">
    <property type="entry name" value="CLECT"/>
    <property type="match status" value="1"/>
</dbReference>
<evidence type="ECO:0000256" key="1">
    <source>
        <dbReference type="ARBA" id="ARBA00022723"/>
    </source>
</evidence>
<dbReference type="InterPro" id="IPR025592">
    <property type="entry name" value="DUF4347"/>
</dbReference>
<protein>
    <submittedName>
        <fullName evidence="8">Lectin C-type domain protein</fullName>
    </submittedName>
</protein>
<dbReference type="Pfam" id="PF07995">
    <property type="entry name" value="GSDH"/>
    <property type="match status" value="1"/>
</dbReference>
<dbReference type="Gene3D" id="2.120.10.30">
    <property type="entry name" value="TolB, C-terminal domain"/>
    <property type="match status" value="1"/>
</dbReference>
<feature type="domain" description="C-type lectin" evidence="6">
    <location>
        <begin position="729"/>
        <end position="831"/>
    </location>
</feature>
<dbReference type="Pfam" id="PF14252">
    <property type="entry name" value="DUF4347"/>
    <property type="match status" value="1"/>
</dbReference>
<name>A0A5C6AT99_9BACT</name>
<keyword evidence="1" id="KW-0479">Metal-binding</keyword>
<dbReference type="GO" id="GO:0007154">
    <property type="term" value="P:cell communication"/>
    <property type="evidence" value="ECO:0007669"/>
    <property type="project" value="InterPro"/>
</dbReference>
<evidence type="ECO:0000313" key="9">
    <source>
        <dbReference type="Proteomes" id="UP000320176"/>
    </source>
</evidence>
<dbReference type="InterPro" id="IPR022409">
    <property type="entry name" value="PKD/Chitinase_dom"/>
</dbReference>
<dbReference type="GO" id="GO:0016020">
    <property type="term" value="C:membrane"/>
    <property type="evidence" value="ECO:0007669"/>
    <property type="project" value="InterPro"/>
</dbReference>
<dbReference type="SUPFAM" id="SSF141072">
    <property type="entry name" value="CalX-like"/>
    <property type="match status" value="1"/>
</dbReference>
<dbReference type="Proteomes" id="UP000320176">
    <property type="component" value="Unassembled WGS sequence"/>
</dbReference>
<dbReference type="Gene3D" id="2.60.40.10">
    <property type="entry name" value="Immunoglobulins"/>
    <property type="match status" value="1"/>
</dbReference>
<dbReference type="RefSeq" id="WP_146521051.1">
    <property type="nucleotide sequence ID" value="NZ_CP151726.1"/>
</dbReference>
<dbReference type="Gene3D" id="3.10.100.10">
    <property type="entry name" value="Mannose-Binding Protein A, subunit A"/>
    <property type="match status" value="1"/>
</dbReference>
<keyword evidence="2" id="KW-0732">Signal</keyword>
<dbReference type="GO" id="GO:0046872">
    <property type="term" value="F:metal ion binding"/>
    <property type="evidence" value="ECO:0007669"/>
    <property type="project" value="UniProtKB-KW"/>
</dbReference>
<evidence type="ECO:0000256" key="5">
    <source>
        <dbReference type="ARBA" id="ARBA00023157"/>
    </source>
</evidence>
<keyword evidence="3" id="KW-0677">Repeat</keyword>
<dbReference type="Pfam" id="PF00059">
    <property type="entry name" value="Lectin_C"/>
    <property type="match status" value="1"/>
</dbReference>
<dbReference type="OrthoDB" id="9770043at2"/>
<dbReference type="InterPro" id="IPR003644">
    <property type="entry name" value="Calx_beta"/>
</dbReference>
<dbReference type="Pfam" id="PF22633">
    <property type="entry name" value="F5_F8_type_C_2"/>
    <property type="match status" value="1"/>
</dbReference>
<dbReference type="PANTHER" id="PTHR19328:SF13">
    <property type="entry name" value="HIPL1 PROTEIN"/>
    <property type="match status" value="1"/>
</dbReference>
<proteinExistence type="predicted"/>
<gene>
    <name evidence="8" type="ORF">Pla52n_38470</name>
</gene>
<dbReference type="Gene3D" id="2.60.40.2030">
    <property type="match status" value="1"/>
</dbReference>
<dbReference type="EMBL" id="SJPN01000004">
    <property type="protein sequence ID" value="TWU02788.1"/>
    <property type="molecule type" value="Genomic_DNA"/>
</dbReference>
<dbReference type="CDD" id="cd03603">
    <property type="entry name" value="CLECT_VCBS"/>
    <property type="match status" value="1"/>
</dbReference>
<dbReference type="Gene3D" id="2.60.60.40">
    <property type="match status" value="3"/>
</dbReference>
<keyword evidence="4" id="KW-0106">Calcium</keyword>
<feature type="domain" description="PKD" evidence="7">
    <location>
        <begin position="1257"/>
        <end position="1321"/>
    </location>
</feature>
<dbReference type="InterPro" id="IPR013783">
    <property type="entry name" value="Ig-like_fold"/>
</dbReference>
<dbReference type="InterPro" id="IPR016187">
    <property type="entry name" value="CTDL_fold"/>
</dbReference>
<dbReference type="Pfam" id="PF16841">
    <property type="entry name" value="CBM60"/>
    <property type="match status" value="3"/>
</dbReference>
<dbReference type="SMART" id="SM00089">
    <property type="entry name" value="PKD"/>
    <property type="match status" value="1"/>
</dbReference>
<dbReference type="SUPFAM" id="SSF49785">
    <property type="entry name" value="Galactose-binding domain-like"/>
    <property type="match status" value="1"/>
</dbReference>
<evidence type="ECO:0000256" key="2">
    <source>
        <dbReference type="ARBA" id="ARBA00022729"/>
    </source>
</evidence>
<dbReference type="CDD" id="cd00146">
    <property type="entry name" value="PKD"/>
    <property type="match status" value="1"/>
</dbReference>
<evidence type="ECO:0000259" key="6">
    <source>
        <dbReference type="PROSITE" id="PS50041"/>
    </source>
</evidence>
<dbReference type="InterPro" id="IPR006585">
    <property type="entry name" value="FTP1"/>
</dbReference>
<dbReference type="InterPro" id="IPR016186">
    <property type="entry name" value="C-type_lectin-like/link_sf"/>
</dbReference>
<dbReference type="InterPro" id="IPR034007">
    <property type="entry name" value="CTLD_bac"/>
</dbReference>
<dbReference type="SUPFAM" id="SSF56436">
    <property type="entry name" value="C-type lectin-like"/>
    <property type="match status" value="1"/>
</dbReference>
<evidence type="ECO:0000259" key="7">
    <source>
        <dbReference type="PROSITE" id="PS50093"/>
    </source>
</evidence>
<dbReference type="InterPro" id="IPR031768">
    <property type="entry name" value="CBM60_xylan-bd"/>
</dbReference>
<dbReference type="InterPro" id="IPR000601">
    <property type="entry name" value="PKD_dom"/>
</dbReference>